<proteinExistence type="predicted"/>
<dbReference type="EMBL" id="CCKQ01008679">
    <property type="protein sequence ID" value="CDW80147.1"/>
    <property type="molecule type" value="Genomic_DNA"/>
</dbReference>
<dbReference type="InterPro" id="IPR007858">
    <property type="entry name" value="Dpy-30_motif"/>
</dbReference>
<feature type="region of interest" description="Disordered" evidence="1">
    <location>
        <begin position="201"/>
        <end position="265"/>
    </location>
</feature>
<dbReference type="Gene3D" id="1.10.510.10">
    <property type="entry name" value="Transferase(Phosphotransferase) domain 1"/>
    <property type="match status" value="1"/>
</dbReference>
<dbReference type="InParanoid" id="A0A078AF47"/>
<sequence length="1125" mass="131516">MYTNVTGCPVISKCKVGVNGMISLDGNPIVMKDAAINTTKDGSMKILAPQGNPCSLVIQNNRVSDLTLQISGPNVAAELVKIDMTKQSQIQKTYAYTSFTIFKLKPADDFMVMYIGSIDPKGDGDLIFSWKNDQVFGLDSILNMKLLYSQTKYDYVAYLKKTGVYDLVQESLKQTAVNRPLDPIRFIAAYLQERAEDYENVGLNHGNGPSGNANLQPSDVSKGSSDNSKVKKNNNPVEQESVYGVDQPVKLGQPRNKEPEKRKILDQNKFKTNRQLVHIQDPTELDNNSKTSLLQVLTEQIVISSKIVNDYYEPAKQNLGDIVFKLIQGQNVILTDRNFPATNSQEFELLLQEISKQYQNVIEVELNSKSVSDVEYKVVHNSQLELVGESTHLLPISSEQKDLIGKYLVTMIEEMNLLKMIYNPKFIAEIKEEIFIINGEELTQYVAIHEKSDKNLDNIPEIWKFKTEPVLENYKPEKAAFYLFQALSIVNYLHENNVYHGSIRPLAFEIYKDQSMKISDLQYGIKMKDDSSKNLDREIYQLRGLPEFCSDDTKRRFQAGSKFARKHLIEVDRFSLISTFEQVIDDLKIFIHGNKQADQLLFMQIYQDLKKESIEKTYIKWDKYFQNHTEFFFTLQDQMLAEHKFFAVPTIFTYSEYQDLIKFELNMVEQKLETGNDNQSEKSSHFTASKLNQDNKSALNQKLFIASWMKYGQYRNDKLKTFHINQRIFQYLHLCYEFPGFYAVRMNSKIEAMTELMPVFKKTLHKVPQVQQEFVLYFYGLTMSCSDQEIIKEAIKFVKQCGRESYVMQALAYLYFRMAKFFFYRDENDQLICYYPYSDNPPAEQYSNLALKAMELVDGNQDFEKEIYLFLVQYYNIWGYTQKVRDFFKQINMKFFFQSLRQIQDLDLIVAYGNHLTLLGKFDEAKSYLMKAGGIFGKVFGKSFNRYLDFSWELGRNLLIQGNADFMQHLMKIKVDSKYYLEYIELLKPLNQIDKLVEAIHDFNPPFDHVEPFIWQYLLAKYYQIEYQTELNEEEIIYQLNNYITYDQLNPEKNETDQQQDPNFPTVYREFINYVCDNTLIFQALTAYLGVKEDDRLYIYGQQYRIDFLQKTFQQSLNQEEPAEE</sequence>
<dbReference type="OrthoDB" id="1046782at2759"/>
<evidence type="ECO:0008006" key="4">
    <source>
        <dbReference type="Google" id="ProtNLM"/>
    </source>
</evidence>
<dbReference type="Proteomes" id="UP000039865">
    <property type="component" value="Unassembled WGS sequence"/>
</dbReference>
<evidence type="ECO:0000256" key="1">
    <source>
        <dbReference type="SAM" id="MobiDB-lite"/>
    </source>
</evidence>
<evidence type="ECO:0000313" key="2">
    <source>
        <dbReference type="EMBL" id="CDW80147.1"/>
    </source>
</evidence>
<reference evidence="2 3" key="1">
    <citation type="submission" date="2014-06" db="EMBL/GenBank/DDBJ databases">
        <authorList>
            <person name="Swart Estienne"/>
        </authorList>
    </citation>
    <scope>NUCLEOTIDE SEQUENCE [LARGE SCALE GENOMIC DNA]</scope>
    <source>
        <strain evidence="2 3">130c</strain>
    </source>
</reference>
<evidence type="ECO:0000313" key="3">
    <source>
        <dbReference type="Proteomes" id="UP000039865"/>
    </source>
</evidence>
<dbReference type="SUPFAM" id="SSF56112">
    <property type="entry name" value="Protein kinase-like (PK-like)"/>
    <property type="match status" value="1"/>
</dbReference>
<name>A0A078AF47_STYLE</name>
<feature type="compositionally biased region" description="Basic and acidic residues" evidence="1">
    <location>
        <begin position="255"/>
        <end position="265"/>
    </location>
</feature>
<dbReference type="InterPro" id="IPR011009">
    <property type="entry name" value="Kinase-like_dom_sf"/>
</dbReference>
<keyword evidence="3" id="KW-1185">Reference proteome</keyword>
<dbReference type="Pfam" id="PF05186">
    <property type="entry name" value="Dpy-30"/>
    <property type="match status" value="1"/>
</dbReference>
<feature type="compositionally biased region" description="Low complexity" evidence="1">
    <location>
        <begin position="218"/>
        <end position="227"/>
    </location>
</feature>
<organism evidence="2 3">
    <name type="scientific">Stylonychia lemnae</name>
    <name type="common">Ciliate</name>
    <dbReference type="NCBI Taxonomy" id="5949"/>
    <lineage>
        <taxon>Eukaryota</taxon>
        <taxon>Sar</taxon>
        <taxon>Alveolata</taxon>
        <taxon>Ciliophora</taxon>
        <taxon>Intramacronucleata</taxon>
        <taxon>Spirotrichea</taxon>
        <taxon>Stichotrichia</taxon>
        <taxon>Sporadotrichida</taxon>
        <taxon>Oxytrichidae</taxon>
        <taxon>Stylonychinae</taxon>
        <taxon>Stylonychia</taxon>
    </lineage>
</organism>
<dbReference type="Gene3D" id="1.20.890.10">
    <property type="entry name" value="cAMP-dependent protein kinase regulatory subunit, dimerization-anchoring domain"/>
    <property type="match status" value="1"/>
</dbReference>
<dbReference type="AlphaFoldDB" id="A0A078AF47"/>
<accession>A0A078AF47</accession>
<protein>
    <recommendedName>
        <fullName evidence="4">Protein kinase domain-containing protein</fullName>
    </recommendedName>
</protein>
<gene>
    <name evidence="2" type="primary">Contig6203.g6634</name>
    <name evidence="2" type="ORF">STYLEM_9143</name>
</gene>